<sequence length="68" mass="7505">MPSRFFKSAKQHMALLTNKQDTLAIEEIKSSYGNLGVWTGDPCLPYPHPRLTCNNISVLRGSSSIIAV</sequence>
<accession>A0ABP0T960</accession>
<name>A0ABP0T960_9BRYO</name>
<organism evidence="1 2">
    <name type="scientific">Sphagnum troendelagicum</name>
    <dbReference type="NCBI Taxonomy" id="128251"/>
    <lineage>
        <taxon>Eukaryota</taxon>
        <taxon>Viridiplantae</taxon>
        <taxon>Streptophyta</taxon>
        <taxon>Embryophyta</taxon>
        <taxon>Bryophyta</taxon>
        <taxon>Sphagnophytina</taxon>
        <taxon>Sphagnopsida</taxon>
        <taxon>Sphagnales</taxon>
        <taxon>Sphagnaceae</taxon>
        <taxon>Sphagnum</taxon>
    </lineage>
</organism>
<reference evidence="1 2" key="1">
    <citation type="submission" date="2024-02" db="EMBL/GenBank/DDBJ databases">
        <authorList>
            <consortium name="ELIXIR-Norway"/>
            <consortium name="Elixir Norway"/>
        </authorList>
    </citation>
    <scope>NUCLEOTIDE SEQUENCE [LARGE SCALE GENOMIC DNA]</scope>
</reference>
<evidence type="ECO:0000313" key="2">
    <source>
        <dbReference type="Proteomes" id="UP001497512"/>
    </source>
</evidence>
<protein>
    <submittedName>
        <fullName evidence="1">Uncharacterized protein</fullName>
    </submittedName>
</protein>
<dbReference type="EMBL" id="OZ019893">
    <property type="protein sequence ID" value="CAK9189813.1"/>
    <property type="molecule type" value="Genomic_DNA"/>
</dbReference>
<gene>
    <name evidence="1" type="ORF">CSSPTR1EN2_LOCUS464</name>
</gene>
<evidence type="ECO:0000313" key="1">
    <source>
        <dbReference type="EMBL" id="CAK9189813.1"/>
    </source>
</evidence>
<dbReference type="Proteomes" id="UP001497512">
    <property type="component" value="Chromosome 1"/>
</dbReference>
<proteinExistence type="predicted"/>
<keyword evidence="2" id="KW-1185">Reference proteome</keyword>